<accession>A0A182QSN2</accession>
<reference evidence="3" key="1">
    <citation type="submission" date="2014-01" db="EMBL/GenBank/DDBJ databases">
        <title>The Genome Sequence of Anopheles farauti FAR1 (V2).</title>
        <authorList>
            <consortium name="The Broad Institute Genomics Platform"/>
            <person name="Neafsey D.E."/>
            <person name="Besansky N."/>
            <person name="Howell P."/>
            <person name="Walton C."/>
            <person name="Young S.K."/>
            <person name="Zeng Q."/>
            <person name="Gargeya S."/>
            <person name="Fitzgerald M."/>
            <person name="Haas B."/>
            <person name="Abouelleil A."/>
            <person name="Allen A.W."/>
            <person name="Alvarado L."/>
            <person name="Arachchi H.M."/>
            <person name="Berlin A.M."/>
            <person name="Chapman S.B."/>
            <person name="Gainer-Dewar J."/>
            <person name="Goldberg J."/>
            <person name="Griggs A."/>
            <person name="Gujja S."/>
            <person name="Hansen M."/>
            <person name="Howarth C."/>
            <person name="Imamovic A."/>
            <person name="Ireland A."/>
            <person name="Larimer J."/>
            <person name="McCowan C."/>
            <person name="Murphy C."/>
            <person name="Pearson M."/>
            <person name="Poon T.W."/>
            <person name="Priest M."/>
            <person name="Roberts A."/>
            <person name="Saif S."/>
            <person name="Shea T."/>
            <person name="Sisk P."/>
            <person name="Sykes S."/>
            <person name="Wortman J."/>
            <person name="Nusbaum C."/>
            <person name="Birren B."/>
        </authorList>
    </citation>
    <scope>NUCLEOTIDE SEQUENCE [LARGE SCALE GENOMIC DNA]</scope>
    <source>
        <strain evidence="3">FAR1</strain>
    </source>
</reference>
<sequence length="194" mass="21680">MDIGSKTSTSKDTKATFKRRPFTITGLNHTSKPTAIPVPVASCSSLSKIHPLGTIPPYLRKLKQTMESTPSAPHETEESVEKPVQEDTPQTTAASTSVAVQDAEYRRNFTLMLERYLKELLVELGERDKRIRALEETLSYTHNTLDKLQKTIHAQLTTPSQLVMKYIPQGNSLIEDGRNRQDSVASEQSETPIN</sequence>
<evidence type="ECO:0000313" key="3">
    <source>
        <dbReference type="Proteomes" id="UP000075886"/>
    </source>
</evidence>
<evidence type="ECO:0000256" key="1">
    <source>
        <dbReference type="SAM" id="MobiDB-lite"/>
    </source>
</evidence>
<feature type="compositionally biased region" description="Polar residues" evidence="1">
    <location>
        <begin position="182"/>
        <end position="194"/>
    </location>
</feature>
<keyword evidence="3" id="KW-1185">Reference proteome</keyword>
<feature type="compositionally biased region" description="Polar residues" evidence="1">
    <location>
        <begin position="87"/>
        <end position="98"/>
    </location>
</feature>
<dbReference type="AlphaFoldDB" id="A0A182QSN2"/>
<dbReference type="EMBL" id="AXCN02000045">
    <property type="status" value="NOT_ANNOTATED_CDS"/>
    <property type="molecule type" value="Genomic_DNA"/>
</dbReference>
<dbReference type="Proteomes" id="UP000075886">
    <property type="component" value="Unassembled WGS sequence"/>
</dbReference>
<dbReference type="EnsemblMetazoa" id="AFAF016030-RA">
    <property type="protein sequence ID" value="AFAF016030-PA"/>
    <property type="gene ID" value="AFAF016030"/>
</dbReference>
<feature type="region of interest" description="Disordered" evidence="1">
    <location>
        <begin position="173"/>
        <end position="194"/>
    </location>
</feature>
<feature type="compositionally biased region" description="Basic and acidic residues" evidence="1">
    <location>
        <begin position="74"/>
        <end position="85"/>
    </location>
</feature>
<protein>
    <submittedName>
        <fullName evidence="2">Uncharacterized protein</fullName>
    </submittedName>
</protein>
<evidence type="ECO:0000313" key="2">
    <source>
        <dbReference type="EnsemblMetazoa" id="AFAF016030-PA"/>
    </source>
</evidence>
<reference evidence="2" key="2">
    <citation type="submission" date="2020-05" db="UniProtKB">
        <authorList>
            <consortium name="EnsemblMetazoa"/>
        </authorList>
    </citation>
    <scope>IDENTIFICATION</scope>
    <source>
        <strain evidence="2">FAR1</strain>
    </source>
</reference>
<proteinExistence type="predicted"/>
<feature type="region of interest" description="Disordered" evidence="1">
    <location>
        <begin position="65"/>
        <end position="98"/>
    </location>
</feature>
<organism evidence="2 3">
    <name type="scientific">Anopheles farauti</name>
    <dbReference type="NCBI Taxonomy" id="69004"/>
    <lineage>
        <taxon>Eukaryota</taxon>
        <taxon>Metazoa</taxon>
        <taxon>Ecdysozoa</taxon>
        <taxon>Arthropoda</taxon>
        <taxon>Hexapoda</taxon>
        <taxon>Insecta</taxon>
        <taxon>Pterygota</taxon>
        <taxon>Neoptera</taxon>
        <taxon>Endopterygota</taxon>
        <taxon>Diptera</taxon>
        <taxon>Nematocera</taxon>
        <taxon>Culicoidea</taxon>
        <taxon>Culicidae</taxon>
        <taxon>Anophelinae</taxon>
        <taxon>Anopheles</taxon>
    </lineage>
</organism>
<dbReference type="VEuPathDB" id="VectorBase:AFAF016030"/>
<name>A0A182QSN2_9DIPT</name>